<dbReference type="RefSeq" id="XP_033397524.1">
    <property type="nucleotide sequence ID" value="XM_033545176.1"/>
</dbReference>
<evidence type="ECO:0000259" key="5">
    <source>
        <dbReference type="Pfam" id="PF00270"/>
    </source>
</evidence>
<dbReference type="Gene3D" id="3.40.50.300">
    <property type="entry name" value="P-loop containing nucleotide triphosphate hydrolases"/>
    <property type="match status" value="1"/>
</dbReference>
<accession>A0A6A6BC62</accession>
<dbReference type="GO" id="GO:0016787">
    <property type="term" value="F:hydrolase activity"/>
    <property type="evidence" value="ECO:0007669"/>
    <property type="project" value="UniProtKB-KW"/>
</dbReference>
<evidence type="ECO:0000256" key="3">
    <source>
        <dbReference type="ARBA" id="ARBA00022840"/>
    </source>
</evidence>
<keyword evidence="2 4" id="KW-0378">Hydrolase</keyword>
<dbReference type="GO" id="GO:0003724">
    <property type="term" value="F:RNA helicase activity"/>
    <property type="evidence" value="ECO:0007669"/>
    <property type="project" value="UniProtKB-EC"/>
</dbReference>
<dbReference type="AlphaFoldDB" id="A0A6A6BC62"/>
<dbReference type="GeneID" id="54302674"/>
<evidence type="ECO:0000256" key="4">
    <source>
        <dbReference type="RuleBase" id="RU365068"/>
    </source>
</evidence>
<dbReference type="PANTHER" id="PTHR24031">
    <property type="entry name" value="RNA HELICASE"/>
    <property type="match status" value="1"/>
</dbReference>
<comment type="similarity">
    <text evidence="4">Belongs to the DEAD box helicase family.</text>
</comment>
<feature type="domain" description="DEAD/DEAH-box helicase" evidence="5">
    <location>
        <begin position="31"/>
        <end position="191"/>
    </location>
</feature>
<dbReference type="InterPro" id="IPR011545">
    <property type="entry name" value="DEAD/DEAH_box_helicase_dom"/>
</dbReference>
<name>A0A6A6BC62_9PEZI</name>
<dbReference type="GO" id="GO:0005524">
    <property type="term" value="F:ATP binding"/>
    <property type="evidence" value="ECO:0007669"/>
    <property type="project" value="UniProtKB-UniRule"/>
</dbReference>
<dbReference type="Pfam" id="PF00270">
    <property type="entry name" value="DEAD"/>
    <property type="match status" value="1"/>
</dbReference>
<dbReference type="SUPFAM" id="SSF52540">
    <property type="entry name" value="P-loop containing nucleoside triphosphate hydrolases"/>
    <property type="match status" value="1"/>
</dbReference>
<keyword evidence="4" id="KW-0347">Helicase</keyword>
<evidence type="ECO:0000256" key="2">
    <source>
        <dbReference type="ARBA" id="ARBA00022801"/>
    </source>
</evidence>
<dbReference type="InterPro" id="IPR027417">
    <property type="entry name" value="P-loop_NTPase"/>
</dbReference>
<dbReference type="GO" id="GO:0003723">
    <property type="term" value="F:RNA binding"/>
    <property type="evidence" value="ECO:0007669"/>
    <property type="project" value="UniProtKB-UniRule"/>
</dbReference>
<comment type="catalytic activity">
    <reaction evidence="4">
        <text>ATP + H2O = ADP + phosphate + H(+)</text>
        <dbReference type="Rhea" id="RHEA:13065"/>
        <dbReference type="ChEBI" id="CHEBI:15377"/>
        <dbReference type="ChEBI" id="CHEBI:15378"/>
        <dbReference type="ChEBI" id="CHEBI:30616"/>
        <dbReference type="ChEBI" id="CHEBI:43474"/>
        <dbReference type="ChEBI" id="CHEBI:456216"/>
        <dbReference type="EC" id="3.6.4.13"/>
    </reaction>
</comment>
<organism evidence="6 7">
    <name type="scientific">Aplosporella prunicola CBS 121167</name>
    <dbReference type="NCBI Taxonomy" id="1176127"/>
    <lineage>
        <taxon>Eukaryota</taxon>
        <taxon>Fungi</taxon>
        <taxon>Dikarya</taxon>
        <taxon>Ascomycota</taxon>
        <taxon>Pezizomycotina</taxon>
        <taxon>Dothideomycetes</taxon>
        <taxon>Dothideomycetes incertae sedis</taxon>
        <taxon>Botryosphaeriales</taxon>
        <taxon>Aplosporellaceae</taxon>
        <taxon>Aplosporella</taxon>
    </lineage>
</organism>
<keyword evidence="3 4" id="KW-0067">ATP-binding</keyword>
<dbReference type="EC" id="3.6.4.13" evidence="4"/>
<keyword evidence="7" id="KW-1185">Reference proteome</keyword>
<gene>
    <name evidence="6" type="ORF">K452DRAFT_333583</name>
</gene>
<keyword evidence="4" id="KW-0694">RNA-binding</keyword>
<evidence type="ECO:0000313" key="6">
    <source>
        <dbReference type="EMBL" id="KAF2141812.1"/>
    </source>
</evidence>
<proteinExistence type="inferred from homology"/>
<comment type="domain">
    <text evidence="4">The Q motif is unique to and characteristic of the DEAD box family of RNA helicases and controls ATP binding and hydrolysis.</text>
</comment>
<comment type="function">
    <text evidence="4">RNA helicase.</text>
</comment>
<protein>
    <recommendedName>
        <fullName evidence="4">ATP-dependent RNA helicase</fullName>
        <ecNumber evidence="4">3.6.4.13</ecNumber>
    </recommendedName>
</protein>
<keyword evidence="1 4" id="KW-0547">Nucleotide-binding</keyword>
<evidence type="ECO:0000313" key="7">
    <source>
        <dbReference type="Proteomes" id="UP000799438"/>
    </source>
</evidence>
<sequence>MELGWAFKSLRYKLHPDLLESVDRLGVKNMTAVQQKMLTMPTYTEDCLVNTATTRGRAAAYLLPALHTLLERRSGSVPQIEIVVLASSDLRAMHIEDICNYLTSACRQKVTCYRVDNHDKSGIQAKFEQAGEAADVVVATPAGLHALFSGRTTARVHFTGLRTLILEDIDEMVIAGMTATVADILHALPPKFLAGWQTICLSKRIEPSLEAFLDLVLARECLCLSLRPEDEPYIKQQSVLLRLPVQTRPVIPCSQPQPMALATLDQPQPMAPGTHNNQQLVRSQMFSLTENLSAQQEPANPGLDTATTSVWRPLVQTFSVLEDVELDEPKVKAIEEVLETVPAAREDWDLLRRLVKIASLTEIPHFNITVPYVGDMFAALRSLITVESERVGRTTFKALVISSITPLLWHLFSGPENGMGTRLVQDLPIYRIHPEMTKAARDAMRRGFSACKKGLLFATDVPEVRYVALGVRIILPSSRQPYAHMESIAGPNVKAGKVVLLTARTSREPSGRAQLEPSYKEYP</sequence>
<dbReference type="EMBL" id="ML995486">
    <property type="protein sequence ID" value="KAF2141812.1"/>
    <property type="molecule type" value="Genomic_DNA"/>
</dbReference>
<evidence type="ECO:0000256" key="1">
    <source>
        <dbReference type="ARBA" id="ARBA00022741"/>
    </source>
</evidence>
<dbReference type="Proteomes" id="UP000799438">
    <property type="component" value="Unassembled WGS sequence"/>
</dbReference>
<reference evidence="6" key="1">
    <citation type="journal article" date="2020" name="Stud. Mycol.">
        <title>101 Dothideomycetes genomes: a test case for predicting lifestyles and emergence of pathogens.</title>
        <authorList>
            <person name="Haridas S."/>
            <person name="Albert R."/>
            <person name="Binder M."/>
            <person name="Bloem J."/>
            <person name="Labutti K."/>
            <person name="Salamov A."/>
            <person name="Andreopoulos B."/>
            <person name="Baker S."/>
            <person name="Barry K."/>
            <person name="Bills G."/>
            <person name="Bluhm B."/>
            <person name="Cannon C."/>
            <person name="Castanera R."/>
            <person name="Culley D."/>
            <person name="Daum C."/>
            <person name="Ezra D."/>
            <person name="Gonzalez J."/>
            <person name="Henrissat B."/>
            <person name="Kuo A."/>
            <person name="Liang C."/>
            <person name="Lipzen A."/>
            <person name="Lutzoni F."/>
            <person name="Magnuson J."/>
            <person name="Mondo S."/>
            <person name="Nolan M."/>
            <person name="Ohm R."/>
            <person name="Pangilinan J."/>
            <person name="Park H.-J."/>
            <person name="Ramirez L."/>
            <person name="Alfaro M."/>
            <person name="Sun H."/>
            <person name="Tritt A."/>
            <person name="Yoshinaga Y."/>
            <person name="Zwiers L.-H."/>
            <person name="Turgeon B."/>
            <person name="Goodwin S."/>
            <person name="Spatafora J."/>
            <person name="Crous P."/>
            <person name="Grigoriev I."/>
        </authorList>
    </citation>
    <scope>NUCLEOTIDE SEQUENCE</scope>
    <source>
        <strain evidence="6">CBS 121167</strain>
    </source>
</reference>